<dbReference type="OMA" id="NFAIFIR"/>
<feature type="transmembrane region" description="Helical" evidence="6">
    <location>
        <begin position="287"/>
        <end position="307"/>
    </location>
</feature>
<feature type="transmembrane region" description="Helical" evidence="6">
    <location>
        <begin position="262"/>
        <end position="280"/>
    </location>
</feature>
<evidence type="ECO:0000313" key="8">
    <source>
        <dbReference type="EMBL" id="EFN83538.1"/>
    </source>
</evidence>
<dbReference type="OrthoDB" id="16753at2759"/>
<feature type="compositionally biased region" description="Basic residues" evidence="5">
    <location>
        <begin position="463"/>
        <end position="473"/>
    </location>
</feature>
<evidence type="ECO:0000256" key="4">
    <source>
        <dbReference type="ARBA" id="ARBA00023136"/>
    </source>
</evidence>
<dbReference type="EMBL" id="GL449001">
    <property type="protein sequence ID" value="EFN83538.1"/>
    <property type="molecule type" value="Genomic_DNA"/>
</dbReference>
<reference evidence="8 9" key="1">
    <citation type="journal article" date="2010" name="Science">
        <title>Genomic comparison of the ants Camponotus floridanus and Harpegnathos saltator.</title>
        <authorList>
            <person name="Bonasio R."/>
            <person name="Zhang G."/>
            <person name="Ye C."/>
            <person name="Mutti N.S."/>
            <person name="Fang X."/>
            <person name="Qin N."/>
            <person name="Donahue G."/>
            <person name="Yang P."/>
            <person name="Li Q."/>
            <person name="Li C."/>
            <person name="Zhang P."/>
            <person name="Huang Z."/>
            <person name="Berger S.L."/>
            <person name="Reinberg D."/>
            <person name="Wang J."/>
            <person name="Liebig J."/>
        </authorList>
    </citation>
    <scope>NUCLEOTIDE SEQUENCE [LARGE SCALE GENOMIC DNA]</scope>
    <source>
        <strain evidence="8 9">R22 G/1</strain>
    </source>
</reference>
<evidence type="ECO:0000313" key="9">
    <source>
        <dbReference type="Proteomes" id="UP000008237"/>
    </source>
</evidence>
<name>E2BLA1_HARSA</name>
<evidence type="ECO:0000256" key="5">
    <source>
        <dbReference type="SAM" id="MobiDB-lite"/>
    </source>
</evidence>
<dbReference type="STRING" id="610380.E2BLA1"/>
<dbReference type="PRINTS" id="PR00249">
    <property type="entry name" value="GPCRSECRETIN"/>
</dbReference>
<evidence type="ECO:0000256" key="3">
    <source>
        <dbReference type="ARBA" id="ARBA00022989"/>
    </source>
</evidence>
<dbReference type="Pfam" id="PF00002">
    <property type="entry name" value="7tm_2"/>
    <property type="match status" value="1"/>
</dbReference>
<feature type="transmembrane region" description="Helical" evidence="6">
    <location>
        <begin position="327"/>
        <end position="353"/>
    </location>
</feature>
<dbReference type="SUPFAM" id="SSF81321">
    <property type="entry name" value="Family A G protein-coupled receptor-like"/>
    <property type="match status" value="1"/>
</dbReference>
<evidence type="ECO:0000256" key="1">
    <source>
        <dbReference type="ARBA" id="ARBA00004141"/>
    </source>
</evidence>
<dbReference type="InParanoid" id="E2BLA1"/>
<dbReference type="InterPro" id="IPR000832">
    <property type="entry name" value="GPCR_2_secretin-like"/>
</dbReference>
<dbReference type="KEGG" id="hst:105184109"/>
<dbReference type="PROSITE" id="PS50261">
    <property type="entry name" value="G_PROTEIN_RECEP_F2_4"/>
    <property type="match status" value="1"/>
</dbReference>
<evidence type="ECO:0000256" key="6">
    <source>
        <dbReference type="SAM" id="Phobius"/>
    </source>
</evidence>
<dbReference type="GO" id="GO:0007166">
    <property type="term" value="P:cell surface receptor signaling pathway"/>
    <property type="evidence" value="ECO:0007669"/>
    <property type="project" value="InterPro"/>
</dbReference>
<feature type="transmembrane region" description="Helical" evidence="6">
    <location>
        <begin position="373"/>
        <end position="392"/>
    </location>
</feature>
<keyword evidence="3 6" id="KW-1133">Transmembrane helix</keyword>
<evidence type="ECO:0000259" key="7">
    <source>
        <dbReference type="PROSITE" id="PS50261"/>
    </source>
</evidence>
<dbReference type="GO" id="GO:0008528">
    <property type="term" value="F:G protein-coupled peptide receptor activity"/>
    <property type="evidence" value="ECO:0007669"/>
    <property type="project" value="TreeGrafter"/>
</dbReference>
<evidence type="ECO:0000256" key="2">
    <source>
        <dbReference type="ARBA" id="ARBA00022692"/>
    </source>
</evidence>
<dbReference type="PANTHER" id="PTHR45620:SF1">
    <property type="entry name" value="G-PROTEIN COUPLED RECEPTORS FAMILY 2 PROFILE 2 DOMAIN-CONTAINING PROTEIN"/>
    <property type="match status" value="1"/>
</dbReference>
<dbReference type="GO" id="GO:0017046">
    <property type="term" value="F:peptide hormone binding"/>
    <property type="evidence" value="ECO:0007669"/>
    <property type="project" value="TreeGrafter"/>
</dbReference>
<feature type="transmembrane region" description="Helical" evidence="6">
    <location>
        <begin position="404"/>
        <end position="428"/>
    </location>
</feature>
<organism evidence="9">
    <name type="scientific">Harpegnathos saltator</name>
    <name type="common">Jerdon's jumping ant</name>
    <dbReference type="NCBI Taxonomy" id="610380"/>
    <lineage>
        <taxon>Eukaryota</taxon>
        <taxon>Metazoa</taxon>
        <taxon>Ecdysozoa</taxon>
        <taxon>Arthropoda</taxon>
        <taxon>Hexapoda</taxon>
        <taxon>Insecta</taxon>
        <taxon>Pterygota</taxon>
        <taxon>Neoptera</taxon>
        <taxon>Endopterygota</taxon>
        <taxon>Hymenoptera</taxon>
        <taxon>Apocrita</taxon>
        <taxon>Aculeata</taxon>
        <taxon>Formicoidea</taxon>
        <taxon>Formicidae</taxon>
        <taxon>Ponerinae</taxon>
        <taxon>Ponerini</taxon>
        <taxon>Harpegnathos</taxon>
    </lineage>
</organism>
<keyword evidence="9" id="KW-1185">Reference proteome</keyword>
<dbReference type="Gene3D" id="1.20.1070.10">
    <property type="entry name" value="Rhodopsin 7-helix transmembrane proteins"/>
    <property type="match status" value="1"/>
</dbReference>
<dbReference type="InterPro" id="IPR050332">
    <property type="entry name" value="GPCR_2"/>
</dbReference>
<dbReference type="PANTHER" id="PTHR45620">
    <property type="entry name" value="PDF RECEPTOR-LIKE PROTEIN-RELATED"/>
    <property type="match status" value="1"/>
</dbReference>
<sequence>MAVAEIKRFLDEQQHKCDRLLNEIFKISSSGDFDNSTDRYHLLKKYHGLAGTNAIINETDNRIEIPPCPSILNLFCWSLSNIRGTTVLSCPLAWIIRSDDLTSNSLKNLTMSSRICLANNQWYQNLSGTSSSLCAASDTSYMSNYTHKYPLDLAIGLSRWLRIIKIISFVGYTTSLITLIAAMVIFSLLRKLWNPRNRLHMHLFASFIMRAFMALLKYLIFIDGIGFSKNFVFIDEINVSIKETWVCKVFMSLWQYFIMANYSWILMEGLYLHNLILLALCSKTSTITLYILLGWGLPGLIVVPWIIIRATMEDTFCWTINDNSLSFLIIIRIPIMISILFNFMLFLNIVRVLFVKLKTSVHLQQKKMQYKRWAKSTLVLIPLFGAHYAIFIELSYHENQHIELVWLFFDQLSASFQGTFVALLYCLLNGEVRAELHRIWNIRRSKRSIDSFNSGHRELSKNPRNKINRKRHRSEGDNVSYPASISMRELSLP</sequence>
<keyword evidence="4 6" id="KW-0472">Membrane</keyword>
<dbReference type="PhylomeDB" id="E2BLA1"/>
<keyword evidence="2 6" id="KW-0812">Transmembrane</keyword>
<gene>
    <name evidence="8" type="ORF">EAI_01068</name>
</gene>
<dbReference type="InterPro" id="IPR017981">
    <property type="entry name" value="GPCR_2-like_7TM"/>
</dbReference>
<feature type="region of interest" description="Disordered" evidence="5">
    <location>
        <begin position="453"/>
        <end position="479"/>
    </location>
</feature>
<comment type="subcellular location">
    <subcellularLocation>
        <location evidence="1">Membrane</location>
        <topology evidence="1">Multi-pass membrane protein</topology>
    </subcellularLocation>
</comment>
<keyword evidence="8" id="KW-0675">Receptor</keyword>
<feature type="transmembrane region" description="Helical" evidence="6">
    <location>
        <begin position="201"/>
        <end position="221"/>
    </location>
</feature>
<feature type="domain" description="G-protein coupled receptors family 2 profile 2" evidence="7">
    <location>
        <begin position="164"/>
        <end position="429"/>
    </location>
</feature>
<dbReference type="GO" id="GO:0007188">
    <property type="term" value="P:adenylate cyclase-modulating G protein-coupled receptor signaling pathway"/>
    <property type="evidence" value="ECO:0007669"/>
    <property type="project" value="TreeGrafter"/>
</dbReference>
<dbReference type="AlphaFoldDB" id="E2BLA1"/>
<feature type="transmembrane region" description="Helical" evidence="6">
    <location>
        <begin position="169"/>
        <end position="189"/>
    </location>
</feature>
<dbReference type="Proteomes" id="UP000008237">
    <property type="component" value="Unassembled WGS sequence"/>
</dbReference>
<protein>
    <submittedName>
        <fullName evidence="8">Secretin receptor</fullName>
    </submittedName>
</protein>
<accession>E2BLA1</accession>
<dbReference type="GO" id="GO:0005886">
    <property type="term" value="C:plasma membrane"/>
    <property type="evidence" value="ECO:0007669"/>
    <property type="project" value="TreeGrafter"/>
</dbReference>
<proteinExistence type="predicted"/>